<gene>
    <name evidence="1" type="ORF">DU002_17165</name>
</gene>
<dbReference type="AlphaFoldDB" id="A0A368N3V0"/>
<dbReference type="RefSeq" id="WP_114339677.1">
    <property type="nucleotide sequence ID" value="NZ_QPID01000012.1"/>
</dbReference>
<comment type="caution">
    <text evidence="1">The sequence shown here is derived from an EMBL/GenBank/DDBJ whole genome shotgun (WGS) entry which is preliminary data.</text>
</comment>
<sequence length="335" mass="38707">MNLQYPMPDIIQVPYSDEHIDGVTDLLGNADFKKIIWRWQFQDRLNFSPIVLVDRDRQVTGFNGVMPVKVSIDGEITAAAWSCDFVVSPKARRKGVGKQVKLALQAEYSRVMSLGISDSAVKVLKRMGWRNGGRVLAMRRLSRKRHSRDLVWLALQKALQFLFKRVSKIKGQMEWLAQLPEKSEVDSLNEKILPDYQRCVIRDYEYLNWRYQQHPLASYQFLALRNEQELAALLVLKVDKEHVRIVDYLGPGNERNIRRHLLREVDVRFGKKHMLSCTSSDVDWLIVLAQSGFLPTGKQRFYIYSETDSQSKGWYLMAGDSDGELLQAAKGAMRQ</sequence>
<evidence type="ECO:0000313" key="1">
    <source>
        <dbReference type="EMBL" id="RCU45158.1"/>
    </source>
</evidence>
<reference evidence="1 2" key="1">
    <citation type="submission" date="2018-07" db="EMBL/GenBank/DDBJ databases">
        <title>Corallincola holothuriorum sp. nov., a new facultative anaerobe isolated from sea cucumber Apostichopus japonicus.</title>
        <authorList>
            <person name="Xia H."/>
        </authorList>
    </citation>
    <scope>NUCLEOTIDE SEQUENCE [LARGE SCALE GENOMIC DNA]</scope>
    <source>
        <strain evidence="1 2">C4</strain>
    </source>
</reference>
<keyword evidence="2" id="KW-1185">Reference proteome</keyword>
<dbReference type="OrthoDB" id="8542820at2"/>
<organism evidence="1 2">
    <name type="scientific">Corallincola holothuriorum</name>
    <dbReference type="NCBI Taxonomy" id="2282215"/>
    <lineage>
        <taxon>Bacteria</taxon>
        <taxon>Pseudomonadati</taxon>
        <taxon>Pseudomonadota</taxon>
        <taxon>Gammaproteobacteria</taxon>
        <taxon>Alteromonadales</taxon>
        <taxon>Psychromonadaceae</taxon>
        <taxon>Corallincola</taxon>
    </lineage>
</organism>
<dbReference type="SUPFAM" id="SSF55729">
    <property type="entry name" value="Acyl-CoA N-acyltransferases (Nat)"/>
    <property type="match status" value="1"/>
</dbReference>
<evidence type="ECO:0000313" key="2">
    <source>
        <dbReference type="Proteomes" id="UP000252558"/>
    </source>
</evidence>
<keyword evidence="1" id="KW-0808">Transferase</keyword>
<protein>
    <submittedName>
        <fullName evidence="1">GNAT family N-acetyltransferase</fullName>
    </submittedName>
</protein>
<proteinExistence type="predicted"/>
<accession>A0A368N3V0</accession>
<dbReference type="Proteomes" id="UP000252558">
    <property type="component" value="Unassembled WGS sequence"/>
</dbReference>
<dbReference type="EMBL" id="QPID01000012">
    <property type="protein sequence ID" value="RCU45158.1"/>
    <property type="molecule type" value="Genomic_DNA"/>
</dbReference>
<dbReference type="Gene3D" id="3.40.630.30">
    <property type="match status" value="1"/>
</dbReference>
<name>A0A368N3V0_9GAMM</name>
<dbReference type="InterPro" id="IPR016181">
    <property type="entry name" value="Acyl_CoA_acyltransferase"/>
</dbReference>
<dbReference type="GO" id="GO:0016740">
    <property type="term" value="F:transferase activity"/>
    <property type="evidence" value="ECO:0007669"/>
    <property type="project" value="UniProtKB-KW"/>
</dbReference>